<organism evidence="2 3">
    <name type="scientific">Methylorubrum rhodesianum</name>
    <dbReference type="NCBI Taxonomy" id="29427"/>
    <lineage>
        <taxon>Bacteria</taxon>
        <taxon>Pseudomonadati</taxon>
        <taxon>Pseudomonadota</taxon>
        <taxon>Alphaproteobacteria</taxon>
        <taxon>Hyphomicrobiales</taxon>
        <taxon>Methylobacteriaceae</taxon>
        <taxon>Methylorubrum</taxon>
    </lineage>
</organism>
<reference evidence="2 3" key="1">
    <citation type="journal article" date="2023" name="PLoS ONE">
        <title>Complete genome assembly of Hawai'i environmental nontuberculous mycobacteria reveals unexpected co-isolation with methylobacteria.</title>
        <authorList>
            <person name="Hendrix J."/>
            <person name="Epperson L.E."/>
            <person name="Tong E.I."/>
            <person name="Chan Y.L."/>
            <person name="Hasan N.A."/>
            <person name="Dawrs S.N."/>
            <person name="Norton G.J."/>
            <person name="Virdi R."/>
            <person name="Crooks J.L."/>
            <person name="Chan E.D."/>
            <person name="Honda J.R."/>
            <person name="Strong M."/>
        </authorList>
    </citation>
    <scope>NUCLEOTIDE SEQUENCE [LARGE SCALE GENOMIC DNA]</scope>
    <source>
        <strain evidence="2 3">NJH_HI01</strain>
    </source>
</reference>
<evidence type="ECO:0000313" key="3">
    <source>
        <dbReference type="Proteomes" id="UP001404845"/>
    </source>
</evidence>
<protein>
    <submittedName>
        <fullName evidence="2">Helix-turn-helix domain-containing protein</fullName>
    </submittedName>
</protein>
<dbReference type="EMBL" id="JAQYXL010000003">
    <property type="protein sequence ID" value="MEN3231882.1"/>
    <property type="molecule type" value="Genomic_DNA"/>
</dbReference>
<evidence type="ECO:0000256" key="1">
    <source>
        <dbReference type="SAM" id="MobiDB-lite"/>
    </source>
</evidence>
<feature type="compositionally biased region" description="Polar residues" evidence="1">
    <location>
        <begin position="68"/>
        <end position="78"/>
    </location>
</feature>
<name>A0ABU9ZLI0_9HYPH</name>
<dbReference type="Proteomes" id="UP001404845">
    <property type="component" value="Unassembled WGS sequence"/>
</dbReference>
<comment type="caution">
    <text evidence="2">The sequence shown here is derived from an EMBL/GenBank/DDBJ whole genome shotgun (WGS) entry which is preliminary data.</text>
</comment>
<dbReference type="RefSeq" id="WP_345972560.1">
    <property type="nucleotide sequence ID" value="NZ_JAQYXL010000003.1"/>
</dbReference>
<keyword evidence="3" id="KW-1185">Reference proteome</keyword>
<sequence length="267" mass="28960">MFADEIRRAIEAATRLTLPQVTALLWRAYGEGRVTEAEAEVLSGLIEARTEAPAARRFSPAAPAASNRGDSQPAQDTAASARRTVGSRPRTNASMERRRRWAASGRLPPGLAARFSLAEQAVLALVAAETVRRKDCRLAVGHLAAIVGVAETTVRNAVREAQKLGLVTVEERRVTGFRNDTNIVRIVSPEWTAWLRLARKWSVLNTYSSLQQGGGCKSPQRTPTEVVTLLKSEKTEPSKGCRRAAGGLDRATPLRIRVGSGTGRAMR</sequence>
<gene>
    <name evidence="2" type="ORF">PUR21_30385</name>
</gene>
<feature type="compositionally biased region" description="Low complexity" evidence="1">
    <location>
        <begin position="53"/>
        <end position="66"/>
    </location>
</feature>
<proteinExistence type="predicted"/>
<accession>A0ABU9ZLI0</accession>
<evidence type="ECO:0000313" key="2">
    <source>
        <dbReference type="EMBL" id="MEN3231882.1"/>
    </source>
</evidence>
<feature type="region of interest" description="Disordered" evidence="1">
    <location>
        <begin position="53"/>
        <end position="101"/>
    </location>
</feature>